<gene>
    <name evidence="2" type="ORF">MQP27_09210</name>
</gene>
<reference evidence="2" key="1">
    <citation type="submission" date="2022-03" db="EMBL/GenBank/DDBJ databases">
        <title>Streptomyces 7R015 and 7R016 isolated from Barleria lupulina in Thailand.</title>
        <authorList>
            <person name="Kanchanasin P."/>
            <person name="Phongsopitanun W."/>
            <person name="Tanasupawat S."/>
        </authorList>
    </citation>
    <scope>NUCLEOTIDE SEQUENCE</scope>
    <source>
        <strain evidence="2">7R015</strain>
    </source>
</reference>
<evidence type="ECO:0000313" key="3">
    <source>
        <dbReference type="Proteomes" id="UP001165269"/>
    </source>
</evidence>
<organism evidence="2 3">
    <name type="scientific">Streptomyces cylindrosporus</name>
    <dbReference type="NCBI Taxonomy" id="2927583"/>
    <lineage>
        <taxon>Bacteria</taxon>
        <taxon>Bacillati</taxon>
        <taxon>Actinomycetota</taxon>
        <taxon>Actinomycetes</taxon>
        <taxon>Kitasatosporales</taxon>
        <taxon>Streptomycetaceae</taxon>
        <taxon>Streptomyces</taxon>
    </lineage>
</organism>
<dbReference type="RefSeq" id="WP_242763503.1">
    <property type="nucleotide sequence ID" value="NZ_JALDAY010000002.1"/>
</dbReference>
<name>A0ABS9Y246_9ACTN</name>
<dbReference type="EMBL" id="JALDAY010000002">
    <property type="protein sequence ID" value="MCI3271287.1"/>
    <property type="molecule type" value="Genomic_DNA"/>
</dbReference>
<evidence type="ECO:0008006" key="4">
    <source>
        <dbReference type="Google" id="ProtNLM"/>
    </source>
</evidence>
<keyword evidence="3" id="KW-1185">Reference proteome</keyword>
<dbReference type="Proteomes" id="UP001165269">
    <property type="component" value="Unassembled WGS sequence"/>
</dbReference>
<feature type="region of interest" description="Disordered" evidence="1">
    <location>
        <begin position="29"/>
        <end position="52"/>
    </location>
</feature>
<proteinExistence type="predicted"/>
<accession>A0ABS9Y246</accession>
<evidence type="ECO:0000256" key="1">
    <source>
        <dbReference type="SAM" id="MobiDB-lite"/>
    </source>
</evidence>
<protein>
    <recommendedName>
        <fullName evidence="4">Uracil-DNA glycosylase</fullName>
    </recommendedName>
</protein>
<sequence length="52" mass="5636">MNNTDSDPTPHAAEADALAWSLLIDLIGYPPTTTPGDVFPPQTARPTEEDER</sequence>
<comment type="caution">
    <text evidence="2">The sequence shown here is derived from an EMBL/GenBank/DDBJ whole genome shotgun (WGS) entry which is preliminary data.</text>
</comment>
<evidence type="ECO:0000313" key="2">
    <source>
        <dbReference type="EMBL" id="MCI3271287.1"/>
    </source>
</evidence>